<comment type="caution">
    <text evidence="4">The sequence shown here is derived from an EMBL/GenBank/DDBJ whole genome shotgun (WGS) entry which is preliminary data.</text>
</comment>
<evidence type="ECO:0000259" key="3">
    <source>
        <dbReference type="SMART" id="SM00764"/>
    </source>
</evidence>
<keyword evidence="2" id="KW-0067">ATP-binding</keyword>
<sequence>EAVKKVDHLLVFVLSEDLSTFPADVRLKLVQEGTSHLDGVTVISSGPYMVSSATFPSYFLEEGHDRVKVHTELDAKVFARRIAENT</sequence>
<dbReference type="GO" id="GO:0016829">
    <property type="term" value="F:lyase activity"/>
    <property type="evidence" value="ECO:0007669"/>
    <property type="project" value="UniProtKB-KW"/>
</dbReference>
<feature type="domain" description="Citrate lyase ligase C-terminal" evidence="3">
    <location>
        <begin position="1"/>
        <end position="84"/>
    </location>
</feature>
<dbReference type="Pfam" id="PF08218">
    <property type="entry name" value="Citrate_ly_lig"/>
    <property type="match status" value="1"/>
</dbReference>
<dbReference type="SMART" id="SM00764">
    <property type="entry name" value="Citrate_ly_lig"/>
    <property type="match status" value="1"/>
</dbReference>
<keyword evidence="5" id="KW-1185">Reference proteome</keyword>
<dbReference type="SUPFAM" id="SSF52374">
    <property type="entry name" value="Nucleotidylyl transferase"/>
    <property type="match status" value="1"/>
</dbReference>
<proteinExistence type="predicted"/>
<keyword evidence="1" id="KW-0547">Nucleotide-binding</keyword>
<dbReference type="GO" id="GO:0016874">
    <property type="term" value="F:ligase activity"/>
    <property type="evidence" value="ECO:0007669"/>
    <property type="project" value="UniProtKB-KW"/>
</dbReference>
<dbReference type="InterPro" id="IPR005216">
    <property type="entry name" value="Citrate_lyase_ligase"/>
</dbReference>
<dbReference type="Proteomes" id="UP001057375">
    <property type="component" value="Unassembled WGS sequence"/>
</dbReference>
<name>A0ABQ5KTK8_9EUKA</name>
<dbReference type="EMBL" id="BQXS01003912">
    <property type="protein sequence ID" value="GKT35794.1"/>
    <property type="molecule type" value="Genomic_DNA"/>
</dbReference>
<dbReference type="PANTHER" id="PTHR40599">
    <property type="entry name" value="[CITRATE [PRO-3S]-LYASE] LIGASE"/>
    <property type="match status" value="1"/>
</dbReference>
<evidence type="ECO:0000256" key="2">
    <source>
        <dbReference type="ARBA" id="ARBA00022840"/>
    </source>
</evidence>
<keyword evidence="4" id="KW-0436">Ligase</keyword>
<gene>
    <name evidence="4" type="ORF">ADUPG1_003054</name>
</gene>
<reference evidence="4" key="1">
    <citation type="submission" date="2022-03" db="EMBL/GenBank/DDBJ databases">
        <title>Draft genome sequence of Aduncisulcus paluster, a free-living microaerophilic Fornicata.</title>
        <authorList>
            <person name="Yuyama I."/>
            <person name="Kume K."/>
            <person name="Tamura T."/>
            <person name="Inagaki Y."/>
            <person name="Hashimoto T."/>
        </authorList>
    </citation>
    <scope>NUCLEOTIDE SEQUENCE</scope>
    <source>
        <strain evidence="4">NY0171</strain>
    </source>
</reference>
<evidence type="ECO:0000256" key="1">
    <source>
        <dbReference type="ARBA" id="ARBA00022741"/>
    </source>
</evidence>
<accession>A0ABQ5KTK8</accession>
<dbReference type="PANTHER" id="PTHR40599:SF1">
    <property type="entry name" value="[CITRATE [PRO-3S]-LYASE] LIGASE"/>
    <property type="match status" value="1"/>
</dbReference>
<protein>
    <submittedName>
        <fullName evidence="4">Citrate lyase ligase like protein</fullName>
    </submittedName>
</protein>
<feature type="non-terminal residue" evidence="4">
    <location>
        <position position="1"/>
    </location>
</feature>
<keyword evidence="4" id="KW-0456">Lyase</keyword>
<evidence type="ECO:0000313" key="5">
    <source>
        <dbReference type="Proteomes" id="UP001057375"/>
    </source>
</evidence>
<evidence type="ECO:0000313" key="4">
    <source>
        <dbReference type="EMBL" id="GKT35794.1"/>
    </source>
</evidence>
<dbReference type="InterPro" id="IPR013166">
    <property type="entry name" value="Citrate_lyase_ligase_C"/>
</dbReference>
<organism evidence="4 5">
    <name type="scientific">Aduncisulcus paluster</name>
    <dbReference type="NCBI Taxonomy" id="2918883"/>
    <lineage>
        <taxon>Eukaryota</taxon>
        <taxon>Metamonada</taxon>
        <taxon>Carpediemonas-like organisms</taxon>
        <taxon>Aduncisulcus</taxon>
    </lineage>
</organism>